<comment type="caution">
    <text evidence="1">The sequence shown here is derived from an EMBL/GenBank/DDBJ whole genome shotgun (WGS) entry which is preliminary data.</text>
</comment>
<keyword evidence="1" id="KW-0378">Hydrolase</keyword>
<keyword evidence="2" id="KW-1185">Reference proteome</keyword>
<dbReference type="RefSeq" id="WP_182514021.1">
    <property type="nucleotide sequence ID" value="NZ_JACJIQ010000017.1"/>
</dbReference>
<evidence type="ECO:0000313" key="2">
    <source>
        <dbReference type="Proteomes" id="UP000563094"/>
    </source>
</evidence>
<dbReference type="InterPro" id="IPR043519">
    <property type="entry name" value="NT_sf"/>
</dbReference>
<dbReference type="GO" id="GO:0004527">
    <property type="term" value="F:exonuclease activity"/>
    <property type="evidence" value="ECO:0007669"/>
    <property type="project" value="UniProtKB-KW"/>
</dbReference>
<dbReference type="Gene3D" id="3.30.460.10">
    <property type="entry name" value="Beta Polymerase, domain 2"/>
    <property type="match status" value="1"/>
</dbReference>
<sequence>MELQKALKIANYLCKGLAPYCERIAIAGSVRRGKADVKDIELLAIPKRETRGEPIQDLFGNVTAPALQVNMLCEGLKRVPKIRWIKPGTSEIIDWPLKNEAKYFRGYIDSCDIKVDIFTARECTWGYQMAIRTGPAEFSQALVQKWLRLGYQGQGGMLTKYGKLVPVREEKDLFDLLYMEYVLPHKRESQLILR</sequence>
<dbReference type="Proteomes" id="UP000563094">
    <property type="component" value="Unassembled WGS sequence"/>
</dbReference>
<accession>A0A839GH27</accession>
<dbReference type="Gene3D" id="3.30.210.10">
    <property type="entry name" value="DNA polymerase, thumb domain"/>
    <property type="match status" value="1"/>
</dbReference>
<evidence type="ECO:0000313" key="1">
    <source>
        <dbReference type="EMBL" id="MBA9078964.1"/>
    </source>
</evidence>
<reference evidence="1 2" key="1">
    <citation type="submission" date="2020-08" db="EMBL/GenBank/DDBJ databases">
        <title>Genomic Encyclopedia of Type Strains, Phase IV (KMG-IV): sequencing the most valuable type-strain genomes for metagenomic binning, comparative biology and taxonomic classification.</title>
        <authorList>
            <person name="Goeker M."/>
        </authorList>
    </citation>
    <scope>NUCLEOTIDE SEQUENCE [LARGE SCALE GENOMIC DNA]</scope>
    <source>
        <strain evidence="1 2">DSM 29854</strain>
    </source>
</reference>
<protein>
    <submittedName>
        <fullName evidence="1">DNA polymerase/3'-5' exonuclease PolX</fullName>
    </submittedName>
</protein>
<keyword evidence="1" id="KW-0540">Nuclease</keyword>
<proteinExistence type="predicted"/>
<name>A0A839GH27_9BACT</name>
<dbReference type="EMBL" id="JACJIQ010000017">
    <property type="protein sequence ID" value="MBA9078964.1"/>
    <property type="molecule type" value="Genomic_DNA"/>
</dbReference>
<dbReference type="InterPro" id="IPR037160">
    <property type="entry name" value="DNA_Pol_thumb_sf"/>
</dbReference>
<organism evidence="1 2">
    <name type="scientific">Rufibacter quisquiliarum</name>
    <dbReference type="NCBI Taxonomy" id="1549639"/>
    <lineage>
        <taxon>Bacteria</taxon>
        <taxon>Pseudomonadati</taxon>
        <taxon>Bacteroidota</taxon>
        <taxon>Cytophagia</taxon>
        <taxon>Cytophagales</taxon>
        <taxon>Hymenobacteraceae</taxon>
        <taxon>Rufibacter</taxon>
    </lineage>
</organism>
<dbReference type="AlphaFoldDB" id="A0A839GH27"/>
<keyword evidence="1" id="KW-0269">Exonuclease</keyword>
<gene>
    <name evidence="1" type="ORF">FHS90_003698</name>
</gene>
<dbReference type="SUPFAM" id="SSF81301">
    <property type="entry name" value="Nucleotidyltransferase"/>
    <property type="match status" value="1"/>
</dbReference>